<dbReference type="AlphaFoldDB" id="A0A5N7AV54"/>
<accession>A0A5N7AV54</accession>
<protein>
    <submittedName>
        <fullName evidence="1">Uncharacterized protein</fullName>
    </submittedName>
</protein>
<evidence type="ECO:0000313" key="2">
    <source>
        <dbReference type="Proteomes" id="UP000326198"/>
    </source>
</evidence>
<gene>
    <name evidence="1" type="ORF">BDV26DRAFT_81043</name>
</gene>
<evidence type="ECO:0000313" key="1">
    <source>
        <dbReference type="EMBL" id="KAE8372909.1"/>
    </source>
</evidence>
<sequence length="167" mass="18663">MLIVLHINCIGYGMDPRLLCFVVCERKWLQKHSSLILPTPKQVDPKWTTHDNIHAGMPAPDALGQCGHPLGYGYKTHLLTRPPDPSLPLSYQLRGRGFDDSGIIQPRQSRSFTIWLLVYDTLAILSLGQFGRASGGWIAFPELHALIARLFPACRRSSHAPSSWTAH</sequence>
<dbReference type="Proteomes" id="UP000326198">
    <property type="component" value="Unassembled WGS sequence"/>
</dbReference>
<name>A0A5N7AV54_9EURO</name>
<dbReference type="EMBL" id="ML736335">
    <property type="protein sequence ID" value="KAE8372909.1"/>
    <property type="molecule type" value="Genomic_DNA"/>
</dbReference>
<keyword evidence="2" id="KW-1185">Reference proteome</keyword>
<organism evidence="1 2">
    <name type="scientific">Aspergillus bertholletiae</name>
    <dbReference type="NCBI Taxonomy" id="1226010"/>
    <lineage>
        <taxon>Eukaryota</taxon>
        <taxon>Fungi</taxon>
        <taxon>Dikarya</taxon>
        <taxon>Ascomycota</taxon>
        <taxon>Pezizomycotina</taxon>
        <taxon>Eurotiomycetes</taxon>
        <taxon>Eurotiomycetidae</taxon>
        <taxon>Eurotiales</taxon>
        <taxon>Aspergillaceae</taxon>
        <taxon>Aspergillus</taxon>
        <taxon>Aspergillus subgen. Circumdati</taxon>
    </lineage>
</organism>
<proteinExistence type="predicted"/>
<reference evidence="1 2" key="1">
    <citation type="submission" date="2019-04" db="EMBL/GenBank/DDBJ databases">
        <title>Friends and foes A comparative genomics studyof 23 Aspergillus species from section Flavi.</title>
        <authorList>
            <consortium name="DOE Joint Genome Institute"/>
            <person name="Kjaerbolling I."/>
            <person name="Vesth T."/>
            <person name="Frisvad J.C."/>
            <person name="Nybo J.L."/>
            <person name="Theobald S."/>
            <person name="Kildgaard S."/>
            <person name="Isbrandt T."/>
            <person name="Kuo A."/>
            <person name="Sato A."/>
            <person name="Lyhne E.K."/>
            <person name="Kogle M.E."/>
            <person name="Wiebenga A."/>
            <person name="Kun R.S."/>
            <person name="Lubbers R.J."/>
            <person name="Makela M.R."/>
            <person name="Barry K."/>
            <person name="Chovatia M."/>
            <person name="Clum A."/>
            <person name="Daum C."/>
            <person name="Haridas S."/>
            <person name="He G."/>
            <person name="LaButti K."/>
            <person name="Lipzen A."/>
            <person name="Mondo S."/>
            <person name="Riley R."/>
            <person name="Salamov A."/>
            <person name="Simmons B.A."/>
            <person name="Magnuson J.K."/>
            <person name="Henrissat B."/>
            <person name="Mortensen U.H."/>
            <person name="Larsen T.O."/>
            <person name="Devries R.P."/>
            <person name="Grigoriev I.V."/>
            <person name="Machida M."/>
            <person name="Baker S.E."/>
            <person name="Andersen M.R."/>
        </authorList>
    </citation>
    <scope>NUCLEOTIDE SEQUENCE [LARGE SCALE GENOMIC DNA]</scope>
    <source>
        <strain evidence="1 2">IBT 29228</strain>
    </source>
</reference>